<keyword evidence="2" id="KW-1185">Reference proteome</keyword>
<dbReference type="EMBL" id="JFGV01000024">
    <property type="protein sequence ID" value="EYU15489.1"/>
    <property type="molecule type" value="Genomic_DNA"/>
</dbReference>
<comment type="caution">
    <text evidence="1">The sequence shown here is derived from an EMBL/GenBank/DDBJ whole genome shotgun (WGS) entry which is preliminary data.</text>
</comment>
<dbReference type="InterPro" id="IPR036141">
    <property type="entry name" value="MukF_M_sp"/>
</dbReference>
<dbReference type="PATRIC" id="fig|1393736.3.peg.1958"/>
<reference evidence="1 2" key="1">
    <citation type="submission" date="2014-03" db="EMBL/GenBank/DDBJ databases">
        <title>Draft Genome of Photorhabdus luminescens BA1, an Egyptian Isolate.</title>
        <authorList>
            <person name="Ghazal S."/>
            <person name="Hurst S.G.IV."/>
            <person name="Morris K."/>
            <person name="Thomas K."/>
            <person name="Tisa L.S."/>
        </authorList>
    </citation>
    <scope>NUCLEOTIDE SEQUENCE [LARGE SCALE GENOMIC DNA]</scope>
    <source>
        <strain evidence="1 2">BA1</strain>
    </source>
</reference>
<name>A0A022PJ04_9GAMM</name>
<dbReference type="CDD" id="cd16335">
    <property type="entry name" value="MukF_N"/>
    <property type="match status" value="1"/>
</dbReference>
<accession>A0A022PJ04</accession>
<proteinExistence type="predicted"/>
<dbReference type="AlphaFoldDB" id="A0A022PJ04"/>
<organism evidence="1 2">
    <name type="scientific">Photorhabdus aegyptia</name>
    <dbReference type="NCBI Taxonomy" id="2805098"/>
    <lineage>
        <taxon>Bacteria</taxon>
        <taxon>Pseudomonadati</taxon>
        <taxon>Pseudomonadota</taxon>
        <taxon>Gammaproteobacteria</taxon>
        <taxon>Enterobacterales</taxon>
        <taxon>Morganellaceae</taxon>
        <taxon>Photorhabdus</taxon>
    </lineage>
</organism>
<sequence length="463" mass="53283">MDKVTNSLPPTSSPLSRILFQISSRQPTLHLTTNEFSYLAAMTTWDLVTDEQDSEYHFIQSGFDETTCHSIIRYVDERINEDLATTDVRVNNFLKRALEQGLLSLAGTSVADVGGTYRLTQLAHDLLKPFHQPDESADTETLSQRYLRIDHELSNLNALSDTENITTEEWLEKVQCFLPSLKDLLEGVFRNQELLISRFHSMRSALQNGMDTSLETEMQQLLEAVQTLAEQINDLRMLVMNRADAVLMQLELLQSSVVQKAGSRPLQNALSALFDSLMEVREFANHSLKDLTWFFDTVLDRVRIRIALDPNANLGYLIDRTIRLFDGSSWSLALPSSIRLMQLREWDAPPPPSDNTLFLDDEDEEQIRETPTFQLEILAKDIVSKMLNKNKPVSNVLVVRNVLNNSSLNKTDRHRLMHCTIKELMRQGINYQEQNLPEWVSIDESDLFEIEEQWVISQDRFYE</sequence>
<protein>
    <submittedName>
        <fullName evidence="1">Bacterial condensin subunit MukF</fullName>
    </submittedName>
</protein>
<dbReference type="Gene3D" id="1.20.58.590">
    <property type="entry name" value="Chromosome partition protein MukF, middle domain"/>
    <property type="match status" value="1"/>
</dbReference>
<dbReference type="CDD" id="cd16337">
    <property type="entry name" value="MukF_C"/>
    <property type="match status" value="1"/>
</dbReference>
<dbReference type="InterPro" id="IPR033441">
    <property type="entry name" value="MukF_C"/>
</dbReference>
<dbReference type="Proteomes" id="UP000023464">
    <property type="component" value="Unassembled WGS sequence"/>
</dbReference>
<evidence type="ECO:0000313" key="2">
    <source>
        <dbReference type="Proteomes" id="UP000023464"/>
    </source>
</evidence>
<dbReference type="InterPro" id="IPR036390">
    <property type="entry name" value="WH_DNA-bd_sf"/>
</dbReference>
<evidence type="ECO:0000313" key="1">
    <source>
        <dbReference type="EMBL" id="EYU15489.1"/>
    </source>
</evidence>
<gene>
    <name evidence="1" type="ORF">BA1DRAFT_01932</name>
</gene>
<dbReference type="RefSeq" id="WP_036778229.1">
    <property type="nucleotide sequence ID" value="NZ_CAWLTM010000091.1"/>
</dbReference>
<dbReference type="SUPFAM" id="SSF46785">
    <property type="entry name" value="Winged helix' DNA-binding domain"/>
    <property type="match status" value="1"/>
</dbReference>